<feature type="compositionally biased region" description="Polar residues" evidence="5">
    <location>
        <begin position="416"/>
        <end position="427"/>
    </location>
</feature>
<dbReference type="SUPFAM" id="SSF53098">
    <property type="entry name" value="Ribonuclease H-like"/>
    <property type="match status" value="1"/>
</dbReference>
<feature type="compositionally biased region" description="Polar residues" evidence="5">
    <location>
        <begin position="1609"/>
        <end position="1625"/>
    </location>
</feature>
<keyword evidence="1" id="KW-0479">Metal-binding</keyword>
<proteinExistence type="predicted"/>
<feature type="compositionally biased region" description="Polar residues" evidence="5">
    <location>
        <begin position="1702"/>
        <end position="1715"/>
    </location>
</feature>
<feature type="compositionally biased region" description="Basic and acidic residues" evidence="5">
    <location>
        <begin position="1253"/>
        <end position="1275"/>
    </location>
</feature>
<dbReference type="InterPro" id="IPR036397">
    <property type="entry name" value="RNaseH_sf"/>
</dbReference>
<dbReference type="Gene3D" id="4.10.60.10">
    <property type="entry name" value="Zinc finger, CCHC-type"/>
    <property type="match status" value="1"/>
</dbReference>
<keyword evidence="3" id="KW-0862">Zinc</keyword>
<feature type="region of interest" description="Disordered" evidence="5">
    <location>
        <begin position="1238"/>
        <end position="1301"/>
    </location>
</feature>
<evidence type="ECO:0000259" key="7">
    <source>
        <dbReference type="PROSITE" id="PS50994"/>
    </source>
</evidence>
<feature type="region of interest" description="Disordered" evidence="5">
    <location>
        <begin position="1698"/>
        <end position="1761"/>
    </location>
</feature>
<evidence type="ECO:0000256" key="2">
    <source>
        <dbReference type="ARBA" id="ARBA00022801"/>
    </source>
</evidence>
<name>A0A699GLN9_TANCI</name>
<evidence type="ECO:0000256" key="1">
    <source>
        <dbReference type="ARBA" id="ARBA00022723"/>
    </source>
</evidence>
<feature type="region of interest" description="Disordered" evidence="5">
    <location>
        <begin position="416"/>
        <end position="461"/>
    </location>
</feature>
<evidence type="ECO:0000259" key="6">
    <source>
        <dbReference type="PROSITE" id="PS50158"/>
    </source>
</evidence>
<feature type="compositionally biased region" description="Basic and acidic residues" evidence="5">
    <location>
        <begin position="1716"/>
        <end position="1755"/>
    </location>
</feature>
<feature type="domain" description="Integrase catalytic" evidence="7">
    <location>
        <begin position="969"/>
        <end position="1138"/>
    </location>
</feature>
<feature type="compositionally biased region" description="Low complexity" evidence="5">
    <location>
        <begin position="452"/>
        <end position="461"/>
    </location>
</feature>
<dbReference type="InterPro" id="IPR001584">
    <property type="entry name" value="Integrase_cat-core"/>
</dbReference>
<accession>A0A699GLN9</accession>
<dbReference type="PANTHER" id="PTHR42648:SF32">
    <property type="entry name" value="RIBONUCLEASE H-LIKE DOMAIN, GAG-PRE-INTEGRASE DOMAIN PROTEIN-RELATED"/>
    <property type="match status" value="1"/>
</dbReference>
<dbReference type="InterPro" id="IPR001878">
    <property type="entry name" value="Znf_CCHC"/>
</dbReference>
<evidence type="ECO:0000256" key="4">
    <source>
        <dbReference type="SAM" id="Coils"/>
    </source>
</evidence>
<dbReference type="SMART" id="SM00343">
    <property type="entry name" value="ZnF_C2HC"/>
    <property type="match status" value="1"/>
</dbReference>
<dbReference type="GO" id="GO:0003676">
    <property type="term" value="F:nucleic acid binding"/>
    <property type="evidence" value="ECO:0007669"/>
    <property type="project" value="InterPro"/>
</dbReference>
<dbReference type="InterPro" id="IPR025724">
    <property type="entry name" value="GAG-pre-integrase_dom"/>
</dbReference>
<dbReference type="Pfam" id="PF13976">
    <property type="entry name" value="gag_pre-integrs"/>
    <property type="match status" value="1"/>
</dbReference>
<dbReference type="GO" id="GO:0008270">
    <property type="term" value="F:zinc ion binding"/>
    <property type="evidence" value="ECO:0007669"/>
    <property type="project" value="UniProtKB-KW"/>
</dbReference>
<gene>
    <name evidence="8" type="ORF">Tci_001586</name>
</gene>
<dbReference type="Pfam" id="PF25597">
    <property type="entry name" value="SH3_retrovirus"/>
    <property type="match status" value="1"/>
</dbReference>
<evidence type="ECO:0000256" key="3">
    <source>
        <dbReference type="PROSITE-ProRule" id="PRU00047"/>
    </source>
</evidence>
<dbReference type="Pfam" id="PF07727">
    <property type="entry name" value="RVT_2"/>
    <property type="match status" value="1"/>
</dbReference>
<keyword evidence="3" id="KW-0863">Zinc-finger</keyword>
<feature type="coiled-coil region" evidence="4">
    <location>
        <begin position="223"/>
        <end position="250"/>
    </location>
</feature>
<feature type="region of interest" description="Disordered" evidence="5">
    <location>
        <begin position="1584"/>
        <end position="1626"/>
    </location>
</feature>
<dbReference type="EMBL" id="BKCJ010000083">
    <property type="protein sequence ID" value="GEU29608.1"/>
    <property type="molecule type" value="Genomic_DNA"/>
</dbReference>
<dbReference type="PROSITE" id="PS50158">
    <property type="entry name" value="ZF_CCHC"/>
    <property type="match status" value="1"/>
</dbReference>
<dbReference type="InterPro" id="IPR039537">
    <property type="entry name" value="Retrotran_Ty1/copia-like"/>
</dbReference>
<protein>
    <submittedName>
        <fullName evidence="8">Uncharacterized protein</fullName>
    </submittedName>
</protein>
<keyword evidence="2" id="KW-0378">Hydrolase</keyword>
<feature type="compositionally biased region" description="Basic and acidic residues" evidence="5">
    <location>
        <begin position="428"/>
        <end position="451"/>
    </location>
</feature>
<evidence type="ECO:0000256" key="5">
    <source>
        <dbReference type="SAM" id="MobiDB-lite"/>
    </source>
</evidence>
<dbReference type="GO" id="GO:0016787">
    <property type="term" value="F:hydrolase activity"/>
    <property type="evidence" value="ECO:0007669"/>
    <property type="project" value="UniProtKB-KW"/>
</dbReference>
<dbReference type="InterPro" id="IPR013103">
    <property type="entry name" value="RVT_2"/>
</dbReference>
<dbReference type="InterPro" id="IPR012337">
    <property type="entry name" value="RNaseH-like_sf"/>
</dbReference>
<feature type="domain" description="CCHC-type" evidence="6">
    <location>
        <begin position="146"/>
        <end position="159"/>
    </location>
</feature>
<dbReference type="Pfam" id="PF00098">
    <property type="entry name" value="zf-CCHC"/>
    <property type="match status" value="1"/>
</dbReference>
<dbReference type="InterPro" id="IPR057670">
    <property type="entry name" value="SH3_retrovirus"/>
</dbReference>
<feature type="compositionally biased region" description="Polar residues" evidence="5">
    <location>
        <begin position="1238"/>
        <end position="1252"/>
    </location>
</feature>
<dbReference type="SUPFAM" id="SSF57756">
    <property type="entry name" value="Retrovirus zinc finger-like domains"/>
    <property type="match status" value="1"/>
</dbReference>
<dbReference type="PROSITE" id="PS50994">
    <property type="entry name" value="INTEGRASE"/>
    <property type="match status" value="1"/>
</dbReference>
<sequence>MNQKLLRSLSLEWNTHAVVWRNKSELETMSMDDIYNNLKVYKLKVKGMSSSISSTQNIAFVSSSNNNTSSTNEIINAAYGVSTASTQANVANIGNVSDVVIFSFFVSQSNSPQLAHEDLQQIHPDDIEEMDLRWRMAIFDKSKVECYNCHKTGHFARECQTLRNQDYKNKDNSRRSMNVETPTSTALMSCDGLGGYDWSDQAEEGIIYALLDYLSLSSDLEDIQVGEITIRELRKKLEKVQKEKDDIQFNVYKLENVSKSLNKIIESQILDNCKKGLGYNVVPPLLTGNFMPLKLDLCFIGLEEFVNDHVVENRKTNEKVSDNYEELDTGYVAFRGNPKGGKITEKGSRLDWLFDIDALTRTMNYELIVAGKKSNGIVGTKASTNTGQTIMDIEYVQKYILLPLWNADLPLSQNLESSQDDGISPSSDDGKKVNEDLRTKNESKYQEKEDNVSSANNVNTASTNKVNAADVNTSIILLVNPNMPTLENNSIFDYSNDEDVGTTWLLLLQKPRGSEDFHQILDFLNASHIRTLDNGEIELNATVDGQDKTITEASIRRHLKLADANGISILPTTEIFKQFALMGTNSLAGATHQLSRGNTSSLAVAKYTSSGNSAVGTYEAITKEMHDGSSMATTTTFSLEAKQGSGYISKTQTKATPSGPSALRTSLKGGPWCDITMGLVLFRPGLKGYLTCLMNHLLEKVTHLEVRMTKEIDEDKNINLVKSSNQGEAHETAGHRIESNDTEVVDFGTTSSQNDDDEITLVETLVNIKKSAAKHKGKAIMQEFKSLKKIKKKETMQISHDEELAQNLHVEELAKDTARQEQEQENMILKMPWNYKSRDVGYYEIHKADGTYKTYTFFSEMLNVFDREALIVLDRLFNGKYASTRPEVSIHMLVEKEYPLLHDTLIRMLQWKLHVNYNVTEMAYELLSGCSRHMTGNMYYLSNFKEFDRGYVTFRGGAKGGKITGKGTFKTVPRKNNMYSVDMKNIVPKDCLTCLVAKDTLEESMLWYRRLRHVNFKTINKLVNENLVKGLPTKCFENDQTCVACLKEKQHEASCIKRESSVARTPQQNGVAERRNMTLVEAARTMLADFKLNITFWAEAINTACYVQNRVLVVKPHNKTLYELFRGRTPALSFMRPFGCHVTILNTLDYLGKFDGKSNEVFFVGYSLNSKAFRIYNIRTRKVEESLHIRFLDEKPIVAADGLKWMFDIDVLTKLMNYLPVVTVTNFNDFIDGLLFDSSSKNDSNNEPQPSSDARKKDDDGVNKERGITDQERPENSTQDVNTAGTSINTGSKNVNTSSLNINTVSPTVTTVRPNGSQTEPNMFSLGNNATLEAIHANFFRDETEMDISNITTTYPEEPKRITKALSDLAWVEGHTQEKGIDYDEVFAPMARIEAIRLFLACASFMGFMVYQMDVKSSFLYETFKEEVYVCQPLGFEDPDYPDKIYKRKDGSDLIYQEAKRGYFDCTGLQVKQKEDRIFISQDKYVVEILKKFGFTYVKSASTLVDTKKPLLKDLDGDNVDVHLYMLIIRSLIYLTSSRPGIMFTCKKQTMVATSSTKVKYVAAASCCGQVPIFQGEGSTIPVESYHTPIGDPSTSYPPPSPTSKSSIRQETGVSQPSSPPNTNVADKAASISMDVRHEIQGRQEHDMEFKFDLDAAKDVSTEISTASLEVKTAGDSGDDIATETLVYIKRSAVKAKDKADSSQATVTESTTAGSSKKDAKEELSQESSKRQKTRESPVSAEEPKDKDEELRFAQKELGSTGRSSELEIILRVNHVSTEKGIDIYMLIEEEYPLSRGTLT</sequence>
<feature type="compositionally biased region" description="Polar residues" evidence="5">
    <location>
        <begin position="1276"/>
        <end position="1301"/>
    </location>
</feature>
<dbReference type="PANTHER" id="PTHR42648">
    <property type="entry name" value="TRANSPOSASE, PUTATIVE-RELATED"/>
    <property type="match status" value="1"/>
</dbReference>
<keyword evidence="4" id="KW-0175">Coiled coil</keyword>
<dbReference type="GO" id="GO:0015074">
    <property type="term" value="P:DNA integration"/>
    <property type="evidence" value="ECO:0007669"/>
    <property type="project" value="InterPro"/>
</dbReference>
<dbReference type="InterPro" id="IPR036875">
    <property type="entry name" value="Znf_CCHC_sf"/>
</dbReference>
<reference evidence="8" key="1">
    <citation type="journal article" date="2019" name="Sci. Rep.">
        <title>Draft genome of Tanacetum cinerariifolium, the natural source of mosquito coil.</title>
        <authorList>
            <person name="Yamashiro T."/>
            <person name="Shiraishi A."/>
            <person name="Satake H."/>
            <person name="Nakayama K."/>
        </authorList>
    </citation>
    <scope>NUCLEOTIDE SEQUENCE</scope>
</reference>
<comment type="caution">
    <text evidence="8">The sequence shown here is derived from an EMBL/GenBank/DDBJ whole genome shotgun (WGS) entry which is preliminary data.</text>
</comment>
<organism evidence="8">
    <name type="scientific">Tanacetum cinerariifolium</name>
    <name type="common">Dalmatian daisy</name>
    <name type="synonym">Chrysanthemum cinerariifolium</name>
    <dbReference type="NCBI Taxonomy" id="118510"/>
    <lineage>
        <taxon>Eukaryota</taxon>
        <taxon>Viridiplantae</taxon>
        <taxon>Streptophyta</taxon>
        <taxon>Embryophyta</taxon>
        <taxon>Tracheophyta</taxon>
        <taxon>Spermatophyta</taxon>
        <taxon>Magnoliopsida</taxon>
        <taxon>eudicotyledons</taxon>
        <taxon>Gunneridae</taxon>
        <taxon>Pentapetalae</taxon>
        <taxon>asterids</taxon>
        <taxon>campanulids</taxon>
        <taxon>Asterales</taxon>
        <taxon>Asteraceae</taxon>
        <taxon>Asteroideae</taxon>
        <taxon>Anthemideae</taxon>
        <taxon>Anthemidinae</taxon>
        <taxon>Tanacetum</taxon>
    </lineage>
</organism>
<evidence type="ECO:0000313" key="8">
    <source>
        <dbReference type="EMBL" id="GEU29608.1"/>
    </source>
</evidence>
<dbReference type="Gene3D" id="3.30.420.10">
    <property type="entry name" value="Ribonuclease H-like superfamily/Ribonuclease H"/>
    <property type="match status" value="1"/>
</dbReference>